<dbReference type="InterPro" id="IPR000524">
    <property type="entry name" value="Tscrpt_reg_HTH_GntR"/>
</dbReference>
<dbReference type="PANTHER" id="PTHR43537:SF5">
    <property type="entry name" value="UXU OPERON TRANSCRIPTIONAL REGULATOR"/>
    <property type="match status" value="1"/>
</dbReference>
<dbReference type="InterPro" id="IPR036390">
    <property type="entry name" value="WH_DNA-bd_sf"/>
</dbReference>
<dbReference type="PANTHER" id="PTHR43537">
    <property type="entry name" value="TRANSCRIPTIONAL REGULATOR, GNTR FAMILY"/>
    <property type="match status" value="1"/>
</dbReference>
<evidence type="ECO:0000256" key="2">
    <source>
        <dbReference type="ARBA" id="ARBA00023125"/>
    </source>
</evidence>
<accession>A0ABN3G0P2</accession>
<proteinExistence type="predicted"/>
<dbReference type="Gene3D" id="1.20.120.530">
    <property type="entry name" value="GntR ligand-binding domain-like"/>
    <property type="match status" value="1"/>
</dbReference>
<dbReference type="InterPro" id="IPR011711">
    <property type="entry name" value="GntR_C"/>
</dbReference>
<dbReference type="InterPro" id="IPR008920">
    <property type="entry name" value="TF_FadR/GntR_C"/>
</dbReference>
<dbReference type="PROSITE" id="PS50949">
    <property type="entry name" value="HTH_GNTR"/>
    <property type="match status" value="1"/>
</dbReference>
<evidence type="ECO:0000313" key="6">
    <source>
        <dbReference type="Proteomes" id="UP001501218"/>
    </source>
</evidence>
<dbReference type="Gene3D" id="1.10.10.10">
    <property type="entry name" value="Winged helix-like DNA-binding domain superfamily/Winged helix DNA-binding domain"/>
    <property type="match status" value="1"/>
</dbReference>
<evidence type="ECO:0000256" key="1">
    <source>
        <dbReference type="ARBA" id="ARBA00023015"/>
    </source>
</evidence>
<keyword evidence="1" id="KW-0805">Transcription regulation</keyword>
<dbReference type="SUPFAM" id="SSF48008">
    <property type="entry name" value="GntR ligand-binding domain-like"/>
    <property type="match status" value="1"/>
</dbReference>
<evidence type="ECO:0000259" key="4">
    <source>
        <dbReference type="PROSITE" id="PS50949"/>
    </source>
</evidence>
<dbReference type="SMART" id="SM00345">
    <property type="entry name" value="HTH_GNTR"/>
    <property type="match status" value="1"/>
</dbReference>
<dbReference type="Pfam" id="PF00392">
    <property type="entry name" value="GntR"/>
    <property type="match status" value="1"/>
</dbReference>
<name>A0ABN3G0P2_9PSEU</name>
<evidence type="ECO:0000313" key="5">
    <source>
        <dbReference type="EMBL" id="GAA2341607.1"/>
    </source>
</evidence>
<organism evidence="5 6">
    <name type="scientific">Saccharopolyspora halophila</name>
    <dbReference type="NCBI Taxonomy" id="405551"/>
    <lineage>
        <taxon>Bacteria</taxon>
        <taxon>Bacillati</taxon>
        <taxon>Actinomycetota</taxon>
        <taxon>Actinomycetes</taxon>
        <taxon>Pseudonocardiales</taxon>
        <taxon>Pseudonocardiaceae</taxon>
        <taxon>Saccharopolyspora</taxon>
    </lineage>
</organism>
<gene>
    <name evidence="5" type="ORF">GCM10009854_17640</name>
</gene>
<dbReference type="EMBL" id="BAAARA010000004">
    <property type="protein sequence ID" value="GAA2341607.1"/>
    <property type="molecule type" value="Genomic_DNA"/>
</dbReference>
<keyword evidence="6" id="KW-1185">Reference proteome</keyword>
<dbReference type="InterPro" id="IPR036388">
    <property type="entry name" value="WH-like_DNA-bd_sf"/>
</dbReference>
<protein>
    <submittedName>
        <fullName evidence="5">FCD domain-containing protein</fullName>
    </submittedName>
</protein>
<dbReference type="SMART" id="SM00895">
    <property type="entry name" value="FCD"/>
    <property type="match status" value="1"/>
</dbReference>
<dbReference type="Pfam" id="PF07729">
    <property type="entry name" value="FCD"/>
    <property type="match status" value="1"/>
</dbReference>
<keyword evidence="3" id="KW-0804">Transcription</keyword>
<comment type="caution">
    <text evidence="5">The sequence shown here is derived from an EMBL/GenBank/DDBJ whole genome shotgun (WGS) entry which is preliminary data.</text>
</comment>
<evidence type="ECO:0000256" key="3">
    <source>
        <dbReference type="ARBA" id="ARBA00023163"/>
    </source>
</evidence>
<dbReference type="SUPFAM" id="SSF46785">
    <property type="entry name" value="Winged helix' DNA-binding domain"/>
    <property type="match status" value="1"/>
</dbReference>
<keyword evidence="2" id="KW-0238">DNA-binding</keyword>
<reference evidence="5 6" key="1">
    <citation type="journal article" date="2019" name="Int. J. Syst. Evol. Microbiol.">
        <title>The Global Catalogue of Microorganisms (GCM) 10K type strain sequencing project: providing services to taxonomists for standard genome sequencing and annotation.</title>
        <authorList>
            <consortium name="The Broad Institute Genomics Platform"/>
            <consortium name="The Broad Institute Genome Sequencing Center for Infectious Disease"/>
            <person name="Wu L."/>
            <person name="Ma J."/>
        </authorList>
    </citation>
    <scope>NUCLEOTIDE SEQUENCE [LARGE SCALE GENOMIC DNA]</scope>
    <source>
        <strain evidence="5 6">JCM 16221</strain>
    </source>
</reference>
<feature type="domain" description="HTH gntR-type" evidence="4">
    <location>
        <begin position="23"/>
        <end position="93"/>
    </location>
</feature>
<sequence>MGGMSGGREKALTAPQLSGIRRLTALETVRARIALAVELGLLAPGEWLPASDKIAAALDVGEITARRALVSLCEDGVLERIRGRGGGTRVAEDPVRAAVSATATYESSADEVRALIDHRLVLECGLAHLAAQRSDESTMDELRRLVDEMDRAESWAEFHGHDEAFHLAVARLAGVDVEPYRRALHDLYRFYLPYPLDHLQESNADHRTLVEALAARDPLRATEAAHKHVATLHNTMFIALNRQ</sequence>
<dbReference type="Proteomes" id="UP001501218">
    <property type="component" value="Unassembled WGS sequence"/>
</dbReference>